<dbReference type="InterPro" id="IPR031926">
    <property type="entry name" value="TMEM135_N"/>
</dbReference>
<dbReference type="Proteomes" id="UP000827092">
    <property type="component" value="Unassembled WGS sequence"/>
</dbReference>
<dbReference type="EMBL" id="JAFNEN010000196">
    <property type="protein sequence ID" value="KAG8190011.1"/>
    <property type="molecule type" value="Genomic_DNA"/>
</dbReference>
<evidence type="ECO:0000256" key="2">
    <source>
        <dbReference type="ARBA" id="ARBA00008924"/>
    </source>
</evidence>
<feature type="transmembrane region" description="Helical" evidence="6">
    <location>
        <begin position="311"/>
        <end position="336"/>
    </location>
</feature>
<comment type="subcellular location">
    <subcellularLocation>
        <location evidence="1">Endomembrane system</location>
        <topology evidence="1">Multi-pass membrane protein</topology>
    </subcellularLocation>
</comment>
<feature type="transmembrane region" description="Helical" evidence="6">
    <location>
        <begin position="72"/>
        <end position="93"/>
    </location>
</feature>
<dbReference type="GO" id="GO:0012505">
    <property type="term" value="C:endomembrane system"/>
    <property type="evidence" value="ECO:0007669"/>
    <property type="project" value="UniProtKB-SubCell"/>
</dbReference>
<name>A0AAV6V069_9ARAC</name>
<protein>
    <recommendedName>
        <fullName evidence="7">Transmembrane protein 135 N-terminal domain-containing protein</fullName>
    </recommendedName>
</protein>
<dbReference type="InterPro" id="IPR026749">
    <property type="entry name" value="Tmem135"/>
</dbReference>
<proteinExistence type="inferred from homology"/>
<comment type="caution">
    <text evidence="8">The sequence shown here is derived from an EMBL/GenBank/DDBJ whole genome shotgun (WGS) entry which is preliminary data.</text>
</comment>
<evidence type="ECO:0000256" key="4">
    <source>
        <dbReference type="ARBA" id="ARBA00022989"/>
    </source>
</evidence>
<evidence type="ECO:0000256" key="3">
    <source>
        <dbReference type="ARBA" id="ARBA00022692"/>
    </source>
</evidence>
<dbReference type="PANTHER" id="PTHR12459">
    <property type="entry name" value="TRANSMEMBRANE PROTEIN 135-RELATED"/>
    <property type="match status" value="1"/>
</dbReference>
<evidence type="ECO:0000256" key="1">
    <source>
        <dbReference type="ARBA" id="ARBA00004127"/>
    </source>
</evidence>
<evidence type="ECO:0000259" key="7">
    <source>
        <dbReference type="Pfam" id="PF15982"/>
    </source>
</evidence>
<gene>
    <name evidence="8" type="ORF">JTE90_000110</name>
</gene>
<evidence type="ECO:0000256" key="5">
    <source>
        <dbReference type="ARBA" id="ARBA00023136"/>
    </source>
</evidence>
<keyword evidence="4 6" id="KW-1133">Transmembrane helix</keyword>
<reference evidence="8 9" key="1">
    <citation type="journal article" date="2022" name="Nat. Ecol. Evol.">
        <title>A masculinizing supergene underlies an exaggerated male reproductive morph in a spider.</title>
        <authorList>
            <person name="Hendrickx F."/>
            <person name="De Corte Z."/>
            <person name="Sonet G."/>
            <person name="Van Belleghem S.M."/>
            <person name="Kostlbacher S."/>
            <person name="Vangestel C."/>
        </authorList>
    </citation>
    <scope>NUCLEOTIDE SEQUENCE [LARGE SCALE GENOMIC DNA]</scope>
    <source>
        <strain evidence="8">W744_W776</strain>
    </source>
</reference>
<evidence type="ECO:0000256" key="6">
    <source>
        <dbReference type="SAM" id="Phobius"/>
    </source>
</evidence>
<sequence length="475" mass="53777">MAVLSKLRELSLPYNCYEVGHTWDPECYSAALSVGVSCMIEGMKIYAPLYLISQVLQRKFSLNACLNTLQSIYTSSCFLSVNGFGFIFIFCLFRRAMGKFYYLHCSYLPAFAASFLAILVERQNRRGPLALYVTNVATETIFRMATARGIIKPIENGQVWLFSATMAMYLYLIRKHGFTKDFVSAVYGKVFGREEAKPRRKAVTQGTEADSRSGIVRLPDPQMSLLAGPSEPSIHMVLEDAQASFFKRVWHSEKHPSCPHKSGCVQYFVKGFLTPFLIGYGAFTGIRTLSAAKRIMKDPSVILKILTQQKTLNLGLFLGGFGGTFRVINCLLRWLFNKDLPLYAIPAAFLGGLFMKFFPSSTLALYLMWKLIENGYLLGIQEGVLPEIKGSMLMLYATSTAFLFYAAVLEPHNLKPTYLKFLTRLTHNKIGEINRHVLDIFGTHASKIYSDFWPELDLRYTSRVFQESVLLWLIN</sequence>
<organism evidence="8 9">
    <name type="scientific">Oedothorax gibbosus</name>
    <dbReference type="NCBI Taxonomy" id="931172"/>
    <lineage>
        <taxon>Eukaryota</taxon>
        <taxon>Metazoa</taxon>
        <taxon>Ecdysozoa</taxon>
        <taxon>Arthropoda</taxon>
        <taxon>Chelicerata</taxon>
        <taxon>Arachnida</taxon>
        <taxon>Araneae</taxon>
        <taxon>Araneomorphae</taxon>
        <taxon>Entelegynae</taxon>
        <taxon>Araneoidea</taxon>
        <taxon>Linyphiidae</taxon>
        <taxon>Erigoninae</taxon>
        <taxon>Oedothorax</taxon>
    </lineage>
</organism>
<keyword evidence="9" id="KW-1185">Reference proteome</keyword>
<comment type="similarity">
    <text evidence="2">Belongs to the TMEM135 family.</text>
</comment>
<feature type="transmembrane region" description="Helical" evidence="6">
    <location>
        <begin position="100"/>
        <end position="120"/>
    </location>
</feature>
<feature type="domain" description="Transmembrane protein 135 N-terminal" evidence="7">
    <location>
        <begin position="13"/>
        <end position="145"/>
    </location>
</feature>
<dbReference type="PANTHER" id="PTHR12459:SF15">
    <property type="entry name" value="TRANSMEMBRANE PROTEIN 135"/>
    <property type="match status" value="1"/>
</dbReference>
<keyword evidence="5 6" id="KW-0472">Membrane</keyword>
<evidence type="ECO:0000313" key="8">
    <source>
        <dbReference type="EMBL" id="KAG8190011.1"/>
    </source>
</evidence>
<feature type="transmembrane region" description="Helical" evidence="6">
    <location>
        <begin position="342"/>
        <end position="369"/>
    </location>
</feature>
<dbReference type="Pfam" id="PF15982">
    <property type="entry name" value="TMEM135_C_rich"/>
    <property type="match status" value="1"/>
</dbReference>
<dbReference type="AlphaFoldDB" id="A0AAV6V069"/>
<accession>A0AAV6V069</accession>
<keyword evidence="3 6" id="KW-0812">Transmembrane</keyword>
<evidence type="ECO:0000313" key="9">
    <source>
        <dbReference type="Proteomes" id="UP000827092"/>
    </source>
</evidence>